<dbReference type="AlphaFoldDB" id="L8JBF6"/>
<keyword evidence="1" id="KW-0732">Signal</keyword>
<dbReference type="OrthoDB" id="6400387at2"/>
<evidence type="ECO:0008006" key="4">
    <source>
        <dbReference type="Google" id="ProtNLM"/>
    </source>
</evidence>
<dbReference type="EMBL" id="AMZO01000021">
    <property type="protein sequence ID" value="ELR64884.1"/>
    <property type="molecule type" value="Genomic_DNA"/>
</dbReference>
<keyword evidence="3" id="KW-1185">Reference proteome</keyword>
<protein>
    <recommendedName>
        <fullName evidence="4">Lipoprotein</fullName>
    </recommendedName>
</protein>
<dbReference type="PATRIC" id="fig|1056511.3.peg.3050"/>
<comment type="caution">
    <text evidence="2">The sequence shown here is derived from an EMBL/GenBank/DDBJ whole genome shotgun (WGS) entry which is preliminary data.</text>
</comment>
<dbReference type="RefSeq" id="WP_007466998.1">
    <property type="nucleotide sequence ID" value="NZ_AMZO01000021.1"/>
</dbReference>
<organism evidence="2 3">
    <name type="scientific">Photobacterium marinum</name>
    <dbReference type="NCBI Taxonomy" id="1056511"/>
    <lineage>
        <taxon>Bacteria</taxon>
        <taxon>Pseudomonadati</taxon>
        <taxon>Pseudomonadota</taxon>
        <taxon>Gammaproteobacteria</taxon>
        <taxon>Vibrionales</taxon>
        <taxon>Vibrionaceae</taxon>
        <taxon>Photobacterium</taxon>
    </lineage>
</organism>
<reference evidence="2 3" key="1">
    <citation type="submission" date="2012-12" db="EMBL/GenBank/DDBJ databases">
        <title>Genome Assembly of Photobacterium sp. AK15.</title>
        <authorList>
            <person name="Khatri I."/>
            <person name="Vaidya B."/>
            <person name="Srinivas T.N.R."/>
            <person name="Subramanian S."/>
            <person name="Pinnaka A."/>
        </authorList>
    </citation>
    <scope>NUCLEOTIDE SEQUENCE [LARGE SCALE GENOMIC DNA]</scope>
    <source>
        <strain evidence="2 3">AK15</strain>
    </source>
</reference>
<feature type="signal peptide" evidence="1">
    <location>
        <begin position="1"/>
        <end position="19"/>
    </location>
</feature>
<proteinExistence type="predicted"/>
<dbReference type="PROSITE" id="PS51257">
    <property type="entry name" value="PROKAR_LIPOPROTEIN"/>
    <property type="match status" value="1"/>
</dbReference>
<name>L8JBF6_9GAMM</name>
<evidence type="ECO:0000313" key="3">
    <source>
        <dbReference type="Proteomes" id="UP000011134"/>
    </source>
</evidence>
<sequence length="139" mass="15807">MRAKFLKTLLVPVFVTALAACSSNPVIYHTEELSRDYTYLDISQNGSSYIVQSQVGGEHQSIYKILGFKGERFTISIESLDGEAMHSLDGDGFRVFNYYSDEEKNIRVEEVEVTSMDTWVTFSLYAHPQAEYKLTVTKL</sequence>
<dbReference type="Proteomes" id="UP000011134">
    <property type="component" value="Unassembled WGS sequence"/>
</dbReference>
<evidence type="ECO:0000256" key="1">
    <source>
        <dbReference type="SAM" id="SignalP"/>
    </source>
</evidence>
<feature type="chain" id="PRO_5003992953" description="Lipoprotein" evidence="1">
    <location>
        <begin position="20"/>
        <end position="139"/>
    </location>
</feature>
<gene>
    <name evidence="2" type="ORF">C942_01974</name>
</gene>
<accession>L8JBF6</accession>
<evidence type="ECO:0000313" key="2">
    <source>
        <dbReference type="EMBL" id="ELR64884.1"/>
    </source>
</evidence>